<dbReference type="KEGG" id="msm:MSMEG_1585"/>
<gene>
    <name evidence="2" type="ordered locus">MSMEG_1585</name>
</gene>
<dbReference type="PANTHER" id="PTHR36440">
    <property type="entry name" value="PUTATIVE (AFU_ORTHOLOGUE AFUA_8G07350)-RELATED"/>
    <property type="match status" value="1"/>
</dbReference>
<dbReference type="Proteomes" id="UP000000757">
    <property type="component" value="Chromosome"/>
</dbReference>
<reference evidence="2 3" key="1">
    <citation type="submission" date="2006-10" db="EMBL/GenBank/DDBJ databases">
        <authorList>
            <person name="Fleischmann R.D."/>
            <person name="Dodson R.J."/>
            <person name="Haft D.H."/>
            <person name="Merkel J.S."/>
            <person name="Nelson W.C."/>
            <person name="Fraser C.M."/>
        </authorList>
    </citation>
    <scope>NUCLEOTIDE SEQUENCE [LARGE SCALE GENOMIC DNA]</scope>
    <source>
        <strain evidence="3">ATCC 700084 / mc(2)155</strain>
    </source>
</reference>
<dbReference type="SUPFAM" id="SSF51182">
    <property type="entry name" value="RmlC-like cupins"/>
    <property type="match status" value="1"/>
</dbReference>
<dbReference type="OrthoDB" id="9791637at2"/>
<dbReference type="PaxDb" id="246196-MSMEI_1547"/>
<evidence type="ECO:0000313" key="2">
    <source>
        <dbReference type="EMBL" id="ABK73012.1"/>
    </source>
</evidence>
<protein>
    <submittedName>
        <fullName evidence="2">Cupin domain protein</fullName>
    </submittedName>
</protein>
<sequence>MMMARIGQTIEHPFTGERLTFLETAETTSGEYLRVNIEMAPGGSLPRPHTHPRAVEQFDVTAGRLRIVTAGKTRTAEAGESVVVPRGASHVWGNPFDETAAVAVTINPALNLEAFFETWFGLANDGKVDPHTQVPTFLQAVLIMHDFRVEIGMPGAAGLALRALGPVLSPLARARGYRSTYADYSEF</sequence>
<dbReference type="PATRIC" id="fig|246196.19.peg.1570"/>
<dbReference type="InterPro" id="IPR014710">
    <property type="entry name" value="RmlC-like_jellyroll"/>
</dbReference>
<dbReference type="STRING" id="246196.MSMEG_1585"/>
<proteinExistence type="predicted"/>
<dbReference type="KEGG" id="msb:LJ00_07915"/>
<dbReference type="Gene3D" id="2.60.120.10">
    <property type="entry name" value="Jelly Rolls"/>
    <property type="match status" value="1"/>
</dbReference>
<dbReference type="InterPro" id="IPR011051">
    <property type="entry name" value="RmlC_Cupin_sf"/>
</dbReference>
<organism evidence="2 3">
    <name type="scientific">Mycolicibacterium smegmatis (strain ATCC 700084 / mc(2)155)</name>
    <name type="common">Mycobacterium smegmatis</name>
    <dbReference type="NCBI Taxonomy" id="246196"/>
    <lineage>
        <taxon>Bacteria</taxon>
        <taxon>Bacillati</taxon>
        <taxon>Actinomycetota</taxon>
        <taxon>Actinomycetes</taxon>
        <taxon>Mycobacteriales</taxon>
        <taxon>Mycobacteriaceae</taxon>
        <taxon>Mycolicibacterium</taxon>
    </lineage>
</organism>
<evidence type="ECO:0000259" key="1">
    <source>
        <dbReference type="Pfam" id="PF07883"/>
    </source>
</evidence>
<dbReference type="InterPro" id="IPR013096">
    <property type="entry name" value="Cupin_2"/>
</dbReference>
<keyword evidence="3" id="KW-1185">Reference proteome</keyword>
<evidence type="ECO:0000313" key="3">
    <source>
        <dbReference type="Proteomes" id="UP000000757"/>
    </source>
</evidence>
<accession>A0QSS6</accession>
<name>A0QSS6_MYCS2</name>
<dbReference type="AlphaFoldDB" id="A0QSS6"/>
<dbReference type="InterPro" id="IPR053146">
    <property type="entry name" value="QDO-like"/>
</dbReference>
<dbReference type="EMBL" id="CP000480">
    <property type="protein sequence ID" value="ABK73012.1"/>
    <property type="molecule type" value="Genomic_DNA"/>
</dbReference>
<dbReference type="Pfam" id="PF07883">
    <property type="entry name" value="Cupin_2"/>
    <property type="match status" value="1"/>
</dbReference>
<dbReference type="PANTHER" id="PTHR36440:SF1">
    <property type="entry name" value="PUTATIVE (AFU_ORTHOLOGUE AFUA_8G07350)-RELATED"/>
    <property type="match status" value="1"/>
</dbReference>
<feature type="domain" description="Cupin type-2" evidence="1">
    <location>
        <begin position="37"/>
        <end position="104"/>
    </location>
</feature>
<dbReference type="eggNOG" id="COG0662">
    <property type="taxonomic scope" value="Bacteria"/>
</dbReference>